<organism evidence="2 3">
    <name type="scientific">Ceratitis capitata</name>
    <name type="common">Mediterranean fruit fly</name>
    <name type="synonym">Tephritis capitata</name>
    <dbReference type="NCBI Taxonomy" id="7213"/>
    <lineage>
        <taxon>Eukaryota</taxon>
        <taxon>Metazoa</taxon>
        <taxon>Ecdysozoa</taxon>
        <taxon>Arthropoda</taxon>
        <taxon>Hexapoda</taxon>
        <taxon>Insecta</taxon>
        <taxon>Pterygota</taxon>
        <taxon>Neoptera</taxon>
        <taxon>Endopterygota</taxon>
        <taxon>Diptera</taxon>
        <taxon>Brachycera</taxon>
        <taxon>Muscomorpha</taxon>
        <taxon>Tephritoidea</taxon>
        <taxon>Tephritidae</taxon>
        <taxon>Ceratitis</taxon>
        <taxon>Ceratitis</taxon>
    </lineage>
</organism>
<sequence length="89" mass="9963">MHLHGYWNEKKGVSQNRGKVQTWTEWKSDVKRKLAQNNAESKETGGGPFSKFQLTQTEEVTVRICGMTKSDVGVAGNAPGLPNERFIIE</sequence>
<evidence type="ECO:0000256" key="1">
    <source>
        <dbReference type="SAM" id="MobiDB-lite"/>
    </source>
</evidence>
<accession>A0A811UYU4</accession>
<evidence type="ECO:0000313" key="3">
    <source>
        <dbReference type="Proteomes" id="UP000606786"/>
    </source>
</evidence>
<name>A0A811UYU4_CERCA</name>
<evidence type="ECO:0000313" key="2">
    <source>
        <dbReference type="EMBL" id="CAD7003215.1"/>
    </source>
</evidence>
<feature type="region of interest" description="Disordered" evidence="1">
    <location>
        <begin position="1"/>
        <end position="20"/>
    </location>
</feature>
<proteinExistence type="predicted"/>
<keyword evidence="3" id="KW-1185">Reference proteome</keyword>
<dbReference type="Proteomes" id="UP000606786">
    <property type="component" value="Unassembled WGS sequence"/>
</dbReference>
<gene>
    <name evidence="2" type="ORF">CCAP1982_LOCUS11675</name>
</gene>
<reference evidence="2" key="1">
    <citation type="submission" date="2020-11" db="EMBL/GenBank/DDBJ databases">
        <authorList>
            <person name="Whitehead M."/>
        </authorList>
    </citation>
    <scope>NUCLEOTIDE SEQUENCE</scope>
    <source>
        <strain evidence="2">EGII</strain>
    </source>
</reference>
<protein>
    <submittedName>
        <fullName evidence="2">(Mediterranean fruit fly) hypothetical protein</fullName>
    </submittedName>
</protein>
<dbReference type="EMBL" id="CAJHJT010000034">
    <property type="protein sequence ID" value="CAD7003215.1"/>
    <property type="molecule type" value="Genomic_DNA"/>
</dbReference>
<dbReference type="AlphaFoldDB" id="A0A811UYU4"/>
<comment type="caution">
    <text evidence="2">The sequence shown here is derived from an EMBL/GenBank/DDBJ whole genome shotgun (WGS) entry which is preliminary data.</text>
</comment>